<dbReference type="InterPro" id="IPR038602">
    <property type="entry name" value="Mite_allergen_7_sf"/>
</dbReference>
<feature type="signal peptide" evidence="1">
    <location>
        <begin position="1"/>
        <end position="25"/>
    </location>
</feature>
<dbReference type="Proteomes" id="UP000515204">
    <property type="component" value="Unplaced"/>
</dbReference>
<sequence length="412" mass="46012">MSGRSAPSAWLILITLATITYRSAGQPLELIACSQPDSFTVQITENENVVVYGTELLIRYNPRAGIYALPGTDAVNVVFNESTIEFKGYMSHEYPATLPWGSPERLSWTSSGIILGTGMLQELSKEDYALQECRSFLPKNINSSVNLPFAVEDEIANHARYCIEEYLCKGPIQTEELRSINKYHRSKLDVSASYATASDDIPQQNCTNIDILNTNELIDLVVNTAVKYVRKHNKSIIIFPDVDEVYKLGPFGMKCHFQALNGSFRDLSTLKRTENTYVSGMGRTHTINVGLGLSIARFHFDYYKIKYGFLALNGEITGTIDGLALSITAVIDYDKDCPLRLKHFKVTRFGDIKVKMTGLGAINSVTSKILSWLTNMWRKNIANLIEVNVKQNIEVQLNEKVCTSSFIEAIAG</sequence>
<dbReference type="RefSeq" id="XP_014486902.1">
    <property type="nucleotide sequence ID" value="XM_014631416.1"/>
</dbReference>
<evidence type="ECO:0000256" key="1">
    <source>
        <dbReference type="SAM" id="SignalP"/>
    </source>
</evidence>
<feature type="chain" id="PRO_5027744907" evidence="1">
    <location>
        <begin position="26"/>
        <end position="412"/>
    </location>
</feature>
<protein>
    <submittedName>
        <fullName evidence="3">Uncharacterized protein LOC106750817</fullName>
    </submittedName>
</protein>
<evidence type="ECO:0000313" key="2">
    <source>
        <dbReference type="Proteomes" id="UP000515204"/>
    </source>
</evidence>
<dbReference type="InterPro" id="IPR020234">
    <property type="entry name" value="Mite_allergen_group-7"/>
</dbReference>
<dbReference type="Pfam" id="PF16984">
    <property type="entry name" value="Grp7_allergen"/>
    <property type="match status" value="1"/>
</dbReference>
<accession>A0A6P3YA62</accession>
<evidence type="ECO:0000313" key="3">
    <source>
        <dbReference type="RefSeq" id="XP_014486902.1"/>
    </source>
</evidence>
<organism evidence="2 3">
    <name type="scientific">Dinoponera quadriceps</name>
    <name type="common">South American ant</name>
    <dbReference type="NCBI Taxonomy" id="609295"/>
    <lineage>
        <taxon>Eukaryota</taxon>
        <taxon>Metazoa</taxon>
        <taxon>Ecdysozoa</taxon>
        <taxon>Arthropoda</taxon>
        <taxon>Hexapoda</taxon>
        <taxon>Insecta</taxon>
        <taxon>Pterygota</taxon>
        <taxon>Neoptera</taxon>
        <taxon>Endopterygota</taxon>
        <taxon>Hymenoptera</taxon>
        <taxon>Apocrita</taxon>
        <taxon>Aculeata</taxon>
        <taxon>Formicoidea</taxon>
        <taxon>Formicidae</taxon>
        <taxon>Ponerinae</taxon>
        <taxon>Ponerini</taxon>
        <taxon>Dinoponera</taxon>
    </lineage>
</organism>
<dbReference type="OrthoDB" id="8187668at2759"/>
<keyword evidence="2" id="KW-1185">Reference proteome</keyword>
<dbReference type="AlphaFoldDB" id="A0A6P3YA62"/>
<proteinExistence type="predicted"/>
<dbReference type="Gene3D" id="3.15.10.50">
    <property type="match status" value="1"/>
</dbReference>
<reference evidence="3" key="1">
    <citation type="submission" date="2025-08" db="UniProtKB">
        <authorList>
            <consortium name="RefSeq"/>
        </authorList>
    </citation>
    <scope>IDENTIFICATION</scope>
</reference>
<keyword evidence="1" id="KW-0732">Signal</keyword>
<gene>
    <name evidence="3" type="primary">LOC106750817</name>
</gene>
<name>A0A6P3YA62_DINQU</name>
<dbReference type="GeneID" id="106750817"/>
<dbReference type="KEGG" id="dqu:106750817"/>